<protein>
    <submittedName>
        <fullName evidence="3">Uncharacterized protein LOC108038392</fullName>
    </submittedName>
</protein>
<accession>A0A6P4E2M3</accession>
<dbReference type="AlphaFoldDB" id="A0A6P4E2M3"/>
<gene>
    <name evidence="3" type="primary">LOC108038392</name>
</gene>
<keyword evidence="2" id="KW-1133">Transmembrane helix</keyword>
<reference evidence="3" key="1">
    <citation type="submission" date="2025-08" db="UniProtKB">
        <authorList>
            <consortium name="RefSeq"/>
        </authorList>
    </citation>
    <scope>IDENTIFICATION</scope>
</reference>
<evidence type="ECO:0000256" key="1">
    <source>
        <dbReference type="SAM" id="MobiDB-lite"/>
    </source>
</evidence>
<feature type="transmembrane region" description="Helical" evidence="2">
    <location>
        <begin position="98"/>
        <end position="116"/>
    </location>
</feature>
<feature type="region of interest" description="Disordered" evidence="1">
    <location>
        <begin position="1"/>
        <end position="49"/>
    </location>
</feature>
<proteinExistence type="predicted"/>
<evidence type="ECO:0000313" key="3">
    <source>
        <dbReference type="RefSeq" id="XP_016970659.1"/>
    </source>
</evidence>
<feature type="compositionally biased region" description="Basic and acidic residues" evidence="1">
    <location>
        <begin position="1"/>
        <end position="19"/>
    </location>
</feature>
<sequence>MPMTRADWRTPSRADLDRPRPKHRSGSVPARKLIRRPPITADRPRPHQAPTLVRVVRKFTELPALAFRIKVLHNPRRERRRRWQVTGTKIVNSSTPSVSSAIMAMQLLIVLMLSTVDRLSLMTPRGSLNCS</sequence>
<keyword evidence="2" id="KW-0812">Transmembrane</keyword>
<dbReference type="RefSeq" id="XP_016970659.1">
    <property type="nucleotide sequence ID" value="XM_017115170.1"/>
</dbReference>
<name>A0A6P4E2M3_DRORH</name>
<evidence type="ECO:0000256" key="2">
    <source>
        <dbReference type="SAM" id="Phobius"/>
    </source>
</evidence>
<keyword evidence="2" id="KW-0472">Membrane</keyword>
<organism evidence="3">
    <name type="scientific">Drosophila rhopaloa</name>
    <name type="common">Fruit fly</name>
    <dbReference type="NCBI Taxonomy" id="1041015"/>
    <lineage>
        <taxon>Eukaryota</taxon>
        <taxon>Metazoa</taxon>
        <taxon>Ecdysozoa</taxon>
        <taxon>Arthropoda</taxon>
        <taxon>Hexapoda</taxon>
        <taxon>Insecta</taxon>
        <taxon>Pterygota</taxon>
        <taxon>Neoptera</taxon>
        <taxon>Endopterygota</taxon>
        <taxon>Diptera</taxon>
        <taxon>Brachycera</taxon>
        <taxon>Muscomorpha</taxon>
        <taxon>Ephydroidea</taxon>
        <taxon>Drosophilidae</taxon>
        <taxon>Drosophila</taxon>
        <taxon>Sophophora</taxon>
    </lineage>
</organism>